<gene>
    <name evidence="1" type="ORF">EB796_010195</name>
</gene>
<dbReference type="AlphaFoldDB" id="A0A7J7JZY5"/>
<proteinExistence type="predicted"/>
<organism evidence="1 2">
    <name type="scientific">Bugula neritina</name>
    <name type="common">Brown bryozoan</name>
    <name type="synonym">Sertularia neritina</name>
    <dbReference type="NCBI Taxonomy" id="10212"/>
    <lineage>
        <taxon>Eukaryota</taxon>
        <taxon>Metazoa</taxon>
        <taxon>Spiralia</taxon>
        <taxon>Lophotrochozoa</taxon>
        <taxon>Bryozoa</taxon>
        <taxon>Gymnolaemata</taxon>
        <taxon>Cheilostomatida</taxon>
        <taxon>Flustrina</taxon>
        <taxon>Buguloidea</taxon>
        <taxon>Bugulidae</taxon>
        <taxon>Bugula</taxon>
    </lineage>
</organism>
<dbReference type="EMBL" id="VXIV02001595">
    <property type="protein sequence ID" value="KAF6031503.1"/>
    <property type="molecule type" value="Genomic_DNA"/>
</dbReference>
<evidence type="ECO:0000313" key="2">
    <source>
        <dbReference type="Proteomes" id="UP000593567"/>
    </source>
</evidence>
<sequence>MIHQTLQSRHQNQTLPAIRHDPAIITSLVASPLRQNSHFLFVLMHSMLVLCRQEWRPGRHRISWSPMAELSNIDPNYSR</sequence>
<dbReference type="Proteomes" id="UP000593567">
    <property type="component" value="Unassembled WGS sequence"/>
</dbReference>
<name>A0A7J7JZY5_BUGNE</name>
<protein>
    <submittedName>
        <fullName evidence="1">Uncharacterized protein</fullName>
    </submittedName>
</protein>
<keyword evidence="2" id="KW-1185">Reference proteome</keyword>
<comment type="caution">
    <text evidence="1">The sequence shown here is derived from an EMBL/GenBank/DDBJ whole genome shotgun (WGS) entry which is preliminary data.</text>
</comment>
<accession>A0A7J7JZY5</accession>
<evidence type="ECO:0000313" key="1">
    <source>
        <dbReference type="EMBL" id="KAF6031503.1"/>
    </source>
</evidence>
<reference evidence="1" key="1">
    <citation type="submission" date="2020-06" db="EMBL/GenBank/DDBJ databases">
        <title>Draft genome of Bugula neritina, a colonial animal packing powerful symbionts and potential medicines.</title>
        <authorList>
            <person name="Rayko M."/>
        </authorList>
    </citation>
    <scope>NUCLEOTIDE SEQUENCE [LARGE SCALE GENOMIC DNA]</scope>
    <source>
        <strain evidence="1">Kwan_BN1</strain>
    </source>
</reference>